<accession>A0A0C2HK93</accession>
<name>A0A0C2HK93_9BACT</name>
<sequence>MRNLSREIAIFDNQSKKQGAIIRKRGSKKLYVLFYYYRQRIEKSTGLDDTQENEQKLRTWLNRQMDGFDNLNLTS</sequence>
<proteinExistence type="predicted"/>
<dbReference type="Proteomes" id="UP000035068">
    <property type="component" value="Unassembled WGS sequence"/>
</dbReference>
<evidence type="ECO:0000313" key="2">
    <source>
        <dbReference type="EMBL" id="KIH77491.1"/>
    </source>
</evidence>
<dbReference type="EMBL" id="JWJD01000001">
    <property type="protein sequence ID" value="KIH77491.1"/>
    <property type="molecule type" value="Genomic_DNA"/>
</dbReference>
<protein>
    <recommendedName>
        <fullName evidence="1">Min27-like integrase DNA-binding domain-containing protein</fullName>
    </recommendedName>
</protein>
<keyword evidence="3" id="KW-1185">Reference proteome</keyword>
<evidence type="ECO:0000313" key="3">
    <source>
        <dbReference type="Proteomes" id="UP000035068"/>
    </source>
</evidence>
<feature type="domain" description="Min27-like integrase DNA-binding" evidence="1">
    <location>
        <begin position="22"/>
        <end position="63"/>
    </location>
</feature>
<reference evidence="2 3" key="1">
    <citation type="submission" date="2014-12" db="EMBL/GenBank/DDBJ databases">
        <title>Genomes of Geoalkalibacter ferrihydriticus and Geoalkalibacter subterraneus, two haloalkaliphilic metal-reducing members of the Geobacteraceae.</title>
        <authorList>
            <person name="Badalamenti J.P."/>
            <person name="Torres C.I."/>
            <person name="Krajmalnik-Brown R."/>
            <person name="Bond D.R."/>
        </authorList>
    </citation>
    <scope>NUCLEOTIDE SEQUENCE [LARGE SCALE GENOMIC DNA]</scope>
    <source>
        <strain evidence="2 3">DSM 17813</strain>
    </source>
</reference>
<dbReference type="InterPro" id="IPR022000">
    <property type="entry name" value="Min27-like_integrase_DNA_bind"/>
</dbReference>
<dbReference type="AlphaFoldDB" id="A0A0C2HK93"/>
<comment type="caution">
    <text evidence="2">The sequence shown here is derived from an EMBL/GenBank/DDBJ whole genome shotgun (WGS) entry which is preliminary data.</text>
</comment>
<dbReference type="Pfam" id="PF12167">
    <property type="entry name" value="Arm-DNA-bind_2"/>
    <property type="match status" value="1"/>
</dbReference>
<gene>
    <name evidence="2" type="ORF">GFER_01910</name>
</gene>
<organism evidence="2 3">
    <name type="scientific">Geoalkalibacter ferrihydriticus DSM 17813</name>
    <dbReference type="NCBI Taxonomy" id="1121915"/>
    <lineage>
        <taxon>Bacteria</taxon>
        <taxon>Pseudomonadati</taxon>
        <taxon>Thermodesulfobacteriota</taxon>
        <taxon>Desulfuromonadia</taxon>
        <taxon>Desulfuromonadales</taxon>
        <taxon>Geoalkalibacteraceae</taxon>
        <taxon>Geoalkalibacter</taxon>
    </lineage>
</organism>
<evidence type="ECO:0000259" key="1">
    <source>
        <dbReference type="Pfam" id="PF12167"/>
    </source>
</evidence>